<protein>
    <submittedName>
        <fullName evidence="1">Uncharacterized protein</fullName>
    </submittedName>
</protein>
<accession>A0A6G4CTJ4</accession>
<name>A0A6G4CTJ4_CLOBO</name>
<dbReference type="InterPro" id="IPR021352">
    <property type="entry name" value="DUF2971"/>
</dbReference>
<evidence type="ECO:0000313" key="1">
    <source>
        <dbReference type="EMBL" id="NEZ76037.1"/>
    </source>
</evidence>
<gene>
    <name evidence="1" type="ORF">EXM56_12035</name>
</gene>
<reference evidence="1" key="1">
    <citation type="submission" date="2019-02" db="EMBL/GenBank/DDBJ databases">
        <title>Genome sequencing of Clostridium botulinum clinical isolates.</title>
        <authorList>
            <person name="Brunt J."/>
            <person name="Van Vliet A.H.M."/>
            <person name="Stringer S.C."/>
            <person name="Grant K.A."/>
            <person name="Carter A.C."/>
            <person name="Peck M.W."/>
        </authorList>
    </citation>
    <scope>NUCLEOTIDE SEQUENCE</scope>
    <source>
        <strain evidence="1">H114400598</strain>
    </source>
</reference>
<dbReference type="AlphaFoldDB" id="A0A6G4CTJ4"/>
<sequence length="288" mass="34353">MRKNNMYEKMRDITTLKYYEVTQRNPVIMKLETSKRKKLYHYTNGIGAKGILKSNRLWVTHSNFLDDTTEIKYISVVLDGVIMYLNQNKELYDMGITGQWYIYEAIIKTLEVLREIYKDGAPIVGGDIFLLSLTENKNNKYLLENYCRQDGAVLEFRNNIDDMFKANKYVFPIFSAKVEYAYDNQMTAILEDINEFYSELLNNLIDEKTVDYMEMIETVKSIITIKIINYSFFFKHFKFSKEEEYRVVFLVSEDYNDGFVKYRIKSDREIPYIEVNFKKKSLIKSRFI</sequence>
<proteinExistence type="predicted"/>
<organism evidence="1">
    <name type="scientific">Clostridium botulinum</name>
    <dbReference type="NCBI Taxonomy" id="1491"/>
    <lineage>
        <taxon>Bacteria</taxon>
        <taxon>Bacillati</taxon>
        <taxon>Bacillota</taxon>
        <taxon>Clostridia</taxon>
        <taxon>Eubacteriales</taxon>
        <taxon>Clostridiaceae</taxon>
        <taxon>Clostridium</taxon>
    </lineage>
</organism>
<dbReference type="EMBL" id="SGKT01000025">
    <property type="protein sequence ID" value="NEZ76037.1"/>
    <property type="molecule type" value="Genomic_DNA"/>
</dbReference>
<dbReference type="Pfam" id="PF11185">
    <property type="entry name" value="DUF2971"/>
    <property type="match status" value="1"/>
</dbReference>
<comment type="caution">
    <text evidence="1">The sequence shown here is derived from an EMBL/GenBank/DDBJ whole genome shotgun (WGS) entry which is preliminary data.</text>
</comment>